<evidence type="ECO:0000313" key="5">
    <source>
        <dbReference type="Proteomes" id="UP000624159"/>
    </source>
</evidence>
<protein>
    <submittedName>
        <fullName evidence="3">Uncharacterized protein conserved in bacteria</fullName>
    </submittedName>
    <submittedName>
        <fullName evidence="2">VOC family protein</fullName>
    </submittedName>
</protein>
<dbReference type="PANTHER" id="PTHR33990:SF1">
    <property type="entry name" value="PROTEIN YJDN"/>
    <property type="match status" value="1"/>
</dbReference>
<dbReference type="EMBL" id="JADULK010000003">
    <property type="protein sequence ID" value="MBH1929686.1"/>
    <property type="molecule type" value="Genomic_DNA"/>
</dbReference>
<feature type="domain" description="Glyoxalase/fosfomycin resistance/dioxygenase" evidence="1">
    <location>
        <begin position="3"/>
        <end position="136"/>
    </location>
</feature>
<dbReference type="RefSeq" id="WP_061322818.1">
    <property type="nucleotide sequence ID" value="NZ_CP014474.1"/>
</dbReference>
<organism evidence="3 4">
    <name type="scientific">Serratia rubidaea</name>
    <name type="common">Serratia marinorubra</name>
    <dbReference type="NCBI Taxonomy" id="61652"/>
    <lineage>
        <taxon>Bacteria</taxon>
        <taxon>Pseudomonadati</taxon>
        <taxon>Pseudomonadota</taxon>
        <taxon>Gammaproteobacteria</taxon>
        <taxon>Enterobacterales</taxon>
        <taxon>Yersiniaceae</taxon>
        <taxon>Serratia</taxon>
    </lineage>
</organism>
<evidence type="ECO:0000313" key="4">
    <source>
        <dbReference type="Proteomes" id="UP000281904"/>
    </source>
</evidence>
<dbReference type="InterPro" id="IPR028973">
    <property type="entry name" value="PhnB-like"/>
</dbReference>
<dbReference type="Proteomes" id="UP000281904">
    <property type="component" value="Chromosome"/>
</dbReference>
<sequence>MQIQPYLFFNGNCEQAINFYVEHLGAKLEMLMRFKDLPADAKQDDMPEVNPEAVMHAHLLIGDGVLMASDGCPQEGGDNGAHRGYSLSLNPSSVEQGKDIFDKLAQGGTVTTPFQPTFWAKGFGMLTDQFGVNWMINVE</sequence>
<name>A0A126VI69_SERRU</name>
<dbReference type="KEGG" id="srz:AXX16_2196"/>
<dbReference type="AlphaFoldDB" id="A0A126VI69"/>
<evidence type="ECO:0000313" key="2">
    <source>
        <dbReference type="EMBL" id="MBH1929686.1"/>
    </source>
</evidence>
<evidence type="ECO:0000259" key="1">
    <source>
        <dbReference type="Pfam" id="PF00903"/>
    </source>
</evidence>
<dbReference type="EMBL" id="LR134493">
    <property type="protein sequence ID" value="VEI68456.1"/>
    <property type="molecule type" value="Genomic_DNA"/>
</dbReference>
<dbReference type="Gene3D" id="3.10.180.10">
    <property type="entry name" value="2,3-Dihydroxybiphenyl 1,2-Dioxygenase, domain 1"/>
    <property type="match status" value="1"/>
</dbReference>
<dbReference type="InterPro" id="IPR004360">
    <property type="entry name" value="Glyas_Fos-R_dOase_dom"/>
</dbReference>
<keyword evidence="5" id="KW-1185">Reference proteome</keyword>
<reference evidence="2 5" key="2">
    <citation type="submission" date="2020-11" db="EMBL/GenBank/DDBJ databases">
        <title>Enhanced detection system for hospital associated transmission using whole genome sequencing surveillance.</title>
        <authorList>
            <person name="Harrison L.H."/>
            <person name="Van Tyne D."/>
            <person name="Marsh J.W."/>
            <person name="Griffith M.P."/>
            <person name="Snyder D.J."/>
            <person name="Cooper V.S."/>
            <person name="Mustapha M."/>
        </authorList>
    </citation>
    <scope>NUCLEOTIDE SEQUENCE [LARGE SCALE GENOMIC DNA]</scope>
    <source>
        <strain evidence="2 5">SER00230</strain>
    </source>
</reference>
<dbReference type="InterPro" id="IPR029068">
    <property type="entry name" value="Glyas_Bleomycin-R_OHBP_Dase"/>
</dbReference>
<dbReference type="PANTHER" id="PTHR33990">
    <property type="entry name" value="PROTEIN YJDN-RELATED"/>
    <property type="match status" value="1"/>
</dbReference>
<gene>
    <name evidence="2" type="ORF">I5U13_08430</name>
    <name evidence="3" type="ORF">NCTC10036_03317</name>
</gene>
<evidence type="ECO:0000313" key="3">
    <source>
        <dbReference type="EMBL" id="VEI68456.1"/>
    </source>
</evidence>
<reference evidence="3 4" key="1">
    <citation type="submission" date="2018-12" db="EMBL/GenBank/DDBJ databases">
        <authorList>
            <consortium name="Pathogen Informatics"/>
        </authorList>
    </citation>
    <scope>NUCLEOTIDE SEQUENCE [LARGE SCALE GENOMIC DNA]</scope>
    <source>
        <strain evidence="3 4">NCTC10036</strain>
    </source>
</reference>
<accession>A0A126VI69</accession>
<dbReference type="Pfam" id="PF00903">
    <property type="entry name" value="Glyoxalase"/>
    <property type="match status" value="1"/>
</dbReference>
<dbReference type="SUPFAM" id="SSF54593">
    <property type="entry name" value="Glyoxalase/Bleomycin resistance protein/Dihydroxybiphenyl dioxygenase"/>
    <property type="match status" value="1"/>
</dbReference>
<dbReference type="Proteomes" id="UP000624159">
    <property type="component" value="Unassembled WGS sequence"/>
</dbReference>
<proteinExistence type="predicted"/>
<dbReference type="CDD" id="cd06588">
    <property type="entry name" value="PhnB_like"/>
    <property type="match status" value="1"/>
</dbReference>